<proteinExistence type="predicted"/>
<name>A0A4Z2HT99_9TELE</name>
<keyword evidence="2" id="KW-1185">Reference proteome</keyword>
<organism evidence="1 2">
    <name type="scientific">Liparis tanakae</name>
    <name type="common">Tanaka's snailfish</name>
    <dbReference type="NCBI Taxonomy" id="230148"/>
    <lineage>
        <taxon>Eukaryota</taxon>
        <taxon>Metazoa</taxon>
        <taxon>Chordata</taxon>
        <taxon>Craniata</taxon>
        <taxon>Vertebrata</taxon>
        <taxon>Euteleostomi</taxon>
        <taxon>Actinopterygii</taxon>
        <taxon>Neopterygii</taxon>
        <taxon>Teleostei</taxon>
        <taxon>Neoteleostei</taxon>
        <taxon>Acanthomorphata</taxon>
        <taxon>Eupercaria</taxon>
        <taxon>Perciformes</taxon>
        <taxon>Cottioidei</taxon>
        <taxon>Cottales</taxon>
        <taxon>Liparidae</taxon>
        <taxon>Liparis</taxon>
    </lineage>
</organism>
<gene>
    <name evidence="1" type="ORF">EYF80_021727</name>
</gene>
<dbReference type="AlphaFoldDB" id="A0A4Z2HT99"/>
<reference evidence="1 2" key="1">
    <citation type="submission" date="2019-03" db="EMBL/GenBank/DDBJ databases">
        <title>First draft genome of Liparis tanakae, snailfish: a comprehensive survey of snailfish specific genes.</title>
        <authorList>
            <person name="Kim W."/>
            <person name="Song I."/>
            <person name="Jeong J.-H."/>
            <person name="Kim D."/>
            <person name="Kim S."/>
            <person name="Ryu S."/>
            <person name="Song J.Y."/>
            <person name="Lee S.K."/>
        </authorList>
    </citation>
    <scope>NUCLEOTIDE SEQUENCE [LARGE SCALE GENOMIC DNA]</scope>
    <source>
        <tissue evidence="1">Muscle</tissue>
    </source>
</reference>
<evidence type="ECO:0000313" key="1">
    <source>
        <dbReference type="EMBL" id="TNN68082.1"/>
    </source>
</evidence>
<dbReference type="Proteomes" id="UP000314294">
    <property type="component" value="Unassembled WGS sequence"/>
</dbReference>
<sequence length="72" mass="8427">MDYRPAADKLDAEMTQSSVAPEYVTDNIHIARSETLVEEIHFQELRRSIKVYNMCSRAVRERLSERALEEVE</sequence>
<protein>
    <submittedName>
        <fullName evidence="1">Uncharacterized protein</fullName>
    </submittedName>
</protein>
<dbReference type="EMBL" id="SRLO01000195">
    <property type="protein sequence ID" value="TNN68082.1"/>
    <property type="molecule type" value="Genomic_DNA"/>
</dbReference>
<evidence type="ECO:0000313" key="2">
    <source>
        <dbReference type="Proteomes" id="UP000314294"/>
    </source>
</evidence>
<accession>A0A4Z2HT99</accession>
<comment type="caution">
    <text evidence="1">The sequence shown here is derived from an EMBL/GenBank/DDBJ whole genome shotgun (WGS) entry which is preliminary data.</text>
</comment>